<sequence length="605" mass="69104">MRNFDHLVPGYIKSIFRQGQLMASGTRRSRESRREGRELLSCPPGDPAQVDSRAGERMTGASAPLPRLDPYVWHLIFQNLGTYEDFYNLCLVSKTFYSVAVTHLYKTIQMGPRPLTESEYRQYRLGNIFKDDRRNKSEEKKRKKMESRETQWHDSCTLIRRLVGDPNGVQARAVREVDVLGFSDREKNITSMLNQEGGLAALVKALPNLKHFRLHPSSSYFEDLIRELNGHANQPQLHLLGENGSRVVAGPLPCVTTLCARVNPSYDTRDEPNRRIPCLQQLFFACPNLKSFSFSTFGGYGGCVMRIPHHPRVYSFQCTGEETFPPLESLSFNYIMGPEEWPHWRDKLDWSNLRSLSLGPKLDRNVLESLTGCVNALQSLTVETWAPGILEGEDGDLELDGEDTSPELERFLMGFDTLEQLTVRGISVSNFALTKHSGLKQLCLHAIELPRNGARRPTLDVADLNELDANCPDLEMLELDIYRDIGWPRDMLKTLATGFVRLRHLTLHCEIGIGWGEEWFLGRIDTLEPNLPRLDRDLATEFAQPFFTLRSQSRLERITLKTGETLRRFPQWEPPYRKIELAYSETICIRAPFGSEGELVVDIED</sequence>
<keyword evidence="3" id="KW-1185">Reference proteome</keyword>
<dbReference type="EMBL" id="JAGPYM010000072">
    <property type="protein sequence ID" value="KAH6869422.1"/>
    <property type="molecule type" value="Genomic_DNA"/>
</dbReference>
<evidence type="ECO:0000313" key="2">
    <source>
        <dbReference type="EMBL" id="KAH6869422.1"/>
    </source>
</evidence>
<feature type="region of interest" description="Disordered" evidence="1">
    <location>
        <begin position="23"/>
        <end position="61"/>
    </location>
</feature>
<dbReference type="OrthoDB" id="3945550at2759"/>
<evidence type="ECO:0000313" key="3">
    <source>
        <dbReference type="Proteomes" id="UP000777438"/>
    </source>
</evidence>
<name>A0A9P9AI77_9HYPO</name>
<evidence type="ECO:0008006" key="4">
    <source>
        <dbReference type="Google" id="ProtNLM"/>
    </source>
</evidence>
<dbReference type="Gene3D" id="3.80.10.10">
    <property type="entry name" value="Ribonuclease Inhibitor"/>
    <property type="match status" value="1"/>
</dbReference>
<protein>
    <recommendedName>
        <fullName evidence="4">F-box domain-containing protein</fullName>
    </recommendedName>
</protein>
<accession>A0A9P9AI77</accession>
<evidence type="ECO:0000256" key="1">
    <source>
        <dbReference type="SAM" id="MobiDB-lite"/>
    </source>
</evidence>
<gene>
    <name evidence="2" type="ORF">B0T10DRAFT_501537</name>
</gene>
<dbReference type="Proteomes" id="UP000777438">
    <property type="component" value="Unassembled WGS sequence"/>
</dbReference>
<dbReference type="InterPro" id="IPR032675">
    <property type="entry name" value="LRR_dom_sf"/>
</dbReference>
<proteinExistence type="predicted"/>
<organism evidence="2 3">
    <name type="scientific">Thelonectria olida</name>
    <dbReference type="NCBI Taxonomy" id="1576542"/>
    <lineage>
        <taxon>Eukaryota</taxon>
        <taxon>Fungi</taxon>
        <taxon>Dikarya</taxon>
        <taxon>Ascomycota</taxon>
        <taxon>Pezizomycotina</taxon>
        <taxon>Sordariomycetes</taxon>
        <taxon>Hypocreomycetidae</taxon>
        <taxon>Hypocreales</taxon>
        <taxon>Nectriaceae</taxon>
        <taxon>Thelonectria</taxon>
    </lineage>
</organism>
<comment type="caution">
    <text evidence="2">The sequence shown here is derived from an EMBL/GenBank/DDBJ whole genome shotgun (WGS) entry which is preliminary data.</text>
</comment>
<dbReference type="AlphaFoldDB" id="A0A9P9AI77"/>
<feature type="compositionally biased region" description="Basic and acidic residues" evidence="1">
    <location>
        <begin position="28"/>
        <end position="38"/>
    </location>
</feature>
<reference evidence="2 3" key="1">
    <citation type="journal article" date="2021" name="Nat. Commun.">
        <title>Genetic determinants of endophytism in the Arabidopsis root mycobiome.</title>
        <authorList>
            <person name="Mesny F."/>
            <person name="Miyauchi S."/>
            <person name="Thiergart T."/>
            <person name="Pickel B."/>
            <person name="Atanasova L."/>
            <person name="Karlsson M."/>
            <person name="Huettel B."/>
            <person name="Barry K.W."/>
            <person name="Haridas S."/>
            <person name="Chen C."/>
            <person name="Bauer D."/>
            <person name="Andreopoulos W."/>
            <person name="Pangilinan J."/>
            <person name="LaButti K."/>
            <person name="Riley R."/>
            <person name="Lipzen A."/>
            <person name="Clum A."/>
            <person name="Drula E."/>
            <person name="Henrissat B."/>
            <person name="Kohler A."/>
            <person name="Grigoriev I.V."/>
            <person name="Martin F.M."/>
            <person name="Hacquard S."/>
        </authorList>
    </citation>
    <scope>NUCLEOTIDE SEQUENCE [LARGE SCALE GENOMIC DNA]</scope>
    <source>
        <strain evidence="2 3">MPI-CAGE-CH-0241</strain>
    </source>
</reference>